<sequence length="75" mass="7990">MDKVWYKSKTILAAVFFALVGLADVLGAIDLKPLLLMLGVPAEKTEGVTLMLTVVFGLLRVATSGSVTARREGEP</sequence>
<protein>
    <submittedName>
        <fullName evidence="1">Uncharacterized protein</fullName>
    </submittedName>
</protein>
<gene>
    <name evidence="1" type="ORF">QWZ12_16140</name>
</gene>
<evidence type="ECO:0000313" key="2">
    <source>
        <dbReference type="Proteomes" id="UP001224644"/>
    </source>
</evidence>
<keyword evidence="2" id="KW-1185">Reference proteome</keyword>
<name>A0ABT8BJ12_9HYPH</name>
<dbReference type="RefSeq" id="WP_238226246.1">
    <property type="nucleotide sequence ID" value="NZ_BPQD01000016.1"/>
</dbReference>
<comment type="caution">
    <text evidence="1">The sequence shown here is derived from an EMBL/GenBank/DDBJ whole genome shotgun (WGS) entry which is preliminary data.</text>
</comment>
<evidence type="ECO:0000313" key="1">
    <source>
        <dbReference type="EMBL" id="MDN3592129.1"/>
    </source>
</evidence>
<dbReference type="EMBL" id="JAUFPX010000015">
    <property type="protein sequence ID" value="MDN3592129.1"/>
    <property type="molecule type" value="Genomic_DNA"/>
</dbReference>
<reference evidence="2" key="1">
    <citation type="journal article" date="2019" name="Int. J. Syst. Evol. Microbiol.">
        <title>The Global Catalogue of Microorganisms (GCM) 10K type strain sequencing project: providing services to taxonomists for standard genome sequencing and annotation.</title>
        <authorList>
            <consortium name="The Broad Institute Genomics Platform"/>
            <consortium name="The Broad Institute Genome Sequencing Center for Infectious Disease"/>
            <person name="Wu L."/>
            <person name="Ma J."/>
        </authorList>
    </citation>
    <scope>NUCLEOTIDE SEQUENCE [LARGE SCALE GENOMIC DNA]</scope>
    <source>
        <strain evidence="2">CECT 7069</strain>
    </source>
</reference>
<dbReference type="Proteomes" id="UP001224644">
    <property type="component" value="Unassembled WGS sequence"/>
</dbReference>
<proteinExistence type="predicted"/>
<accession>A0ABT8BJ12</accession>
<organism evidence="1 2">
    <name type="scientific">Methylobacterium adhaesivum</name>
    <dbReference type="NCBI Taxonomy" id="333297"/>
    <lineage>
        <taxon>Bacteria</taxon>
        <taxon>Pseudomonadati</taxon>
        <taxon>Pseudomonadota</taxon>
        <taxon>Alphaproteobacteria</taxon>
        <taxon>Hyphomicrobiales</taxon>
        <taxon>Methylobacteriaceae</taxon>
        <taxon>Methylobacterium</taxon>
    </lineage>
</organism>